<organism evidence="2 3">
    <name type="scientific">Candidatus Cohnella colombiensis</name>
    <dbReference type="NCBI Taxonomy" id="3121368"/>
    <lineage>
        <taxon>Bacteria</taxon>
        <taxon>Bacillati</taxon>
        <taxon>Bacillota</taxon>
        <taxon>Bacilli</taxon>
        <taxon>Bacillales</taxon>
        <taxon>Paenibacillaceae</taxon>
        <taxon>Cohnella</taxon>
    </lineage>
</organism>
<dbReference type="EMBL" id="CP119317">
    <property type="protein sequence ID" value="WEK53250.1"/>
    <property type="molecule type" value="Genomic_DNA"/>
</dbReference>
<evidence type="ECO:0000313" key="3">
    <source>
        <dbReference type="Proteomes" id="UP001178662"/>
    </source>
</evidence>
<proteinExistence type="predicted"/>
<reference evidence="2" key="1">
    <citation type="submission" date="2023-03" db="EMBL/GenBank/DDBJ databases">
        <title>Andean soil-derived lignocellulolytic bacterial consortium as a source of novel taxa and putative plastic-active enzymes.</title>
        <authorList>
            <person name="Diaz-Garcia L."/>
            <person name="Chuvochina M."/>
            <person name="Feuerriegel G."/>
            <person name="Bunk B."/>
            <person name="Sproer C."/>
            <person name="Streit W.R."/>
            <person name="Rodriguez L.M."/>
            <person name="Overmann J."/>
            <person name="Jimenez D.J."/>
        </authorList>
    </citation>
    <scope>NUCLEOTIDE SEQUENCE</scope>
    <source>
        <strain evidence="2">MAG 2441</strain>
    </source>
</reference>
<dbReference type="InterPro" id="IPR025618">
    <property type="entry name" value="YtpI"/>
</dbReference>
<feature type="transmembrane region" description="Helical" evidence="1">
    <location>
        <begin position="37"/>
        <end position="61"/>
    </location>
</feature>
<feature type="transmembrane region" description="Helical" evidence="1">
    <location>
        <begin position="67"/>
        <end position="86"/>
    </location>
</feature>
<sequence>MVTVILWLSIAIVIITSILSVVFSFKSRRSSDLRLRGLYAANMNINLGLMLIFLAIIQMFMFSGSSLRVAVGAIFLLLGIFNTFAGSRNRSHFSRM</sequence>
<keyword evidence="1" id="KW-0472">Membrane</keyword>
<evidence type="ECO:0000313" key="2">
    <source>
        <dbReference type="EMBL" id="WEK53250.1"/>
    </source>
</evidence>
<gene>
    <name evidence="2" type="ORF">P0Y55_11685</name>
</gene>
<dbReference type="Proteomes" id="UP001178662">
    <property type="component" value="Chromosome"/>
</dbReference>
<keyword evidence="3" id="KW-1185">Reference proteome</keyword>
<protein>
    <submittedName>
        <fullName evidence="2">YtpI family protein</fullName>
    </submittedName>
</protein>
<feature type="transmembrane region" description="Helical" evidence="1">
    <location>
        <begin position="6"/>
        <end position="25"/>
    </location>
</feature>
<keyword evidence="1" id="KW-0812">Transmembrane</keyword>
<evidence type="ECO:0000256" key="1">
    <source>
        <dbReference type="SAM" id="Phobius"/>
    </source>
</evidence>
<keyword evidence="1" id="KW-1133">Transmembrane helix</keyword>
<dbReference type="Pfam" id="PF14007">
    <property type="entry name" value="YtpI"/>
    <property type="match status" value="1"/>
</dbReference>
<name>A0AA95ETR6_9BACL</name>
<accession>A0AA95ETR6</accession>
<dbReference type="AlphaFoldDB" id="A0AA95ETR6"/>